<evidence type="ECO:0000259" key="3">
    <source>
        <dbReference type="PROSITE" id="PS50893"/>
    </source>
</evidence>
<dbReference type="AlphaFoldDB" id="A0A014L6C3"/>
<dbReference type="CDD" id="cd03216">
    <property type="entry name" value="ABC_Carb_Monos_I"/>
    <property type="match status" value="1"/>
</dbReference>
<feature type="domain" description="ABC transporter" evidence="3">
    <location>
        <begin position="246"/>
        <end position="506"/>
    </location>
</feature>
<dbReference type="InterPro" id="IPR050107">
    <property type="entry name" value="ABC_carbohydrate_import_ATPase"/>
</dbReference>
<gene>
    <name evidence="4" type="ORF">MOVI_4720</name>
</gene>
<dbReference type="EMBL" id="JFAD01000026">
    <property type="protein sequence ID" value="EXU61014.1"/>
    <property type="molecule type" value="Genomic_DNA"/>
</dbReference>
<organism evidence="4 5">
    <name type="scientific">Mesomycoplasma ovipneumoniae 14811</name>
    <dbReference type="NCBI Taxonomy" id="1188239"/>
    <lineage>
        <taxon>Bacteria</taxon>
        <taxon>Bacillati</taxon>
        <taxon>Mycoplasmatota</taxon>
        <taxon>Mycoplasmoidales</taxon>
        <taxon>Metamycoplasmataceae</taxon>
        <taxon>Mesomycoplasma</taxon>
    </lineage>
</organism>
<proteinExistence type="predicted"/>
<dbReference type="Pfam" id="PF00005">
    <property type="entry name" value="ABC_tran"/>
    <property type="match status" value="2"/>
</dbReference>
<dbReference type="STRING" id="1188239.MOVI_4720"/>
<evidence type="ECO:0000256" key="2">
    <source>
        <dbReference type="ARBA" id="ARBA00022840"/>
    </source>
</evidence>
<evidence type="ECO:0000313" key="4">
    <source>
        <dbReference type="EMBL" id="EXU61014.1"/>
    </source>
</evidence>
<dbReference type="Proteomes" id="UP000020977">
    <property type="component" value="Unassembled WGS sequence"/>
</dbReference>
<feature type="domain" description="ABC transporter" evidence="3">
    <location>
        <begin position="8"/>
        <end position="243"/>
    </location>
</feature>
<dbReference type="InterPro" id="IPR027417">
    <property type="entry name" value="P-loop_NTPase"/>
</dbReference>
<keyword evidence="2 4" id="KW-0067">ATP-binding</keyword>
<protein>
    <submittedName>
        <fullName evidence="4">Sugar ABC transporter ATP-binding protein</fullName>
    </submittedName>
</protein>
<accession>A0A014L6C3</accession>
<dbReference type="PATRIC" id="fig|1188239.3.peg.1150"/>
<dbReference type="PANTHER" id="PTHR43790">
    <property type="entry name" value="CARBOHYDRATE TRANSPORT ATP-BINDING PROTEIN MG119-RELATED"/>
    <property type="match status" value="1"/>
</dbReference>
<dbReference type="CDD" id="cd03215">
    <property type="entry name" value="ABC_Carb_Monos_II"/>
    <property type="match status" value="1"/>
</dbReference>
<dbReference type="InterPro" id="IPR003439">
    <property type="entry name" value="ABC_transporter-like_ATP-bd"/>
</dbReference>
<comment type="caution">
    <text evidence="4">The sequence shown here is derived from an EMBL/GenBank/DDBJ whole genome shotgun (WGS) entry which is preliminary data.</text>
</comment>
<dbReference type="InterPro" id="IPR003593">
    <property type="entry name" value="AAA+_ATPase"/>
</dbReference>
<dbReference type="SMART" id="SM00382">
    <property type="entry name" value="AAA"/>
    <property type="match status" value="1"/>
</dbReference>
<dbReference type="PROSITE" id="PS50893">
    <property type="entry name" value="ABC_TRANSPORTER_2"/>
    <property type="match status" value="2"/>
</dbReference>
<sequence length="508" mass="57261">MDREENVIEFIGVSKKFGNFFANKNISFKVKKNTIHALIGENGAGKSTLMSTLFGIYTPDEGQIKVNGKQSFIDNPNRASDLGIGMVHQHFKLVDAYTNFENIILGQEFTHRGVLNRQSAREKIKKIQQIYNIEFDLDQKTGDASVVVKQKIEIIKILYRDSDILIFDEPTAILSPQEIDSFLDILRFFIKTGKTIIFISHKLSEVKQVANSATVLRHGEVVANFENLENISISEMTSAMVGKKVVSSKNLLKKDFTQVGLKVENLSASFDKKIENLNFEIHKGEIFAIAGIEGNGQLEVELAISGLIHSTGKILVYNQNNEPINLENSSVATRFGLISYVPSDRHKYGIVLDLPNLDNSIIRNMRNEKYVSKKYIKTQKVQELYDKIVELFDVRGDKTGQKNSRLLSGGNQQKFVLGREILTDHEVLLIVQPTRGLDIGAINLVHQKILEEKSKNKTILLISYELDEVLALADTICVINKGQISKKYFANEIDRYKIGRLMAGLNHD</sequence>
<evidence type="ECO:0000313" key="5">
    <source>
        <dbReference type="Proteomes" id="UP000020977"/>
    </source>
</evidence>
<evidence type="ECO:0000256" key="1">
    <source>
        <dbReference type="ARBA" id="ARBA00022741"/>
    </source>
</evidence>
<keyword evidence="1" id="KW-0547">Nucleotide-binding</keyword>
<dbReference type="GO" id="GO:0005524">
    <property type="term" value="F:ATP binding"/>
    <property type="evidence" value="ECO:0007669"/>
    <property type="project" value="UniProtKB-KW"/>
</dbReference>
<dbReference type="SUPFAM" id="SSF52540">
    <property type="entry name" value="P-loop containing nucleoside triphosphate hydrolases"/>
    <property type="match status" value="2"/>
</dbReference>
<dbReference type="PANTHER" id="PTHR43790:SF4">
    <property type="entry name" value="GUANOSINE IMPORT ATP-BINDING PROTEIN NUPO"/>
    <property type="match status" value="1"/>
</dbReference>
<dbReference type="PROSITE" id="PS00211">
    <property type="entry name" value="ABC_TRANSPORTER_1"/>
    <property type="match status" value="1"/>
</dbReference>
<reference evidence="4 5" key="1">
    <citation type="submission" date="2014-03" db="EMBL/GenBank/DDBJ databases">
        <title>Genome sequence of Mycoplasma ovipneumoniae strain 14811.</title>
        <authorList>
            <person name="Sirand-Pugnet P."/>
            <person name="Breton M."/>
            <person name="Dordet-Frisoni E."/>
            <person name="Baranowski E."/>
            <person name="Barre A."/>
            <person name="Couture C."/>
            <person name="Dupuy V."/>
            <person name="Gaurivaud P."/>
            <person name="Jacob D."/>
            <person name="Lemaitre C."/>
            <person name="Manso-Silvan L."/>
            <person name="Nikolski M."/>
            <person name="Nouvel L.-X."/>
            <person name="Poumarat F."/>
            <person name="Tardy F."/>
            <person name="Thebault P."/>
            <person name="Theil S."/>
            <person name="Citti C."/>
            <person name="Thiaucourt F."/>
            <person name="Blanchard A."/>
        </authorList>
    </citation>
    <scope>NUCLEOTIDE SEQUENCE [LARGE SCALE GENOMIC DNA]</scope>
    <source>
        <strain evidence="4 5">14811</strain>
    </source>
</reference>
<name>A0A014L6C3_9BACT</name>
<dbReference type="Gene3D" id="3.40.50.300">
    <property type="entry name" value="P-loop containing nucleotide triphosphate hydrolases"/>
    <property type="match status" value="2"/>
</dbReference>
<dbReference type="eggNOG" id="COG3845">
    <property type="taxonomic scope" value="Bacteria"/>
</dbReference>
<dbReference type="InterPro" id="IPR017871">
    <property type="entry name" value="ABC_transporter-like_CS"/>
</dbReference>
<dbReference type="GO" id="GO:0016887">
    <property type="term" value="F:ATP hydrolysis activity"/>
    <property type="evidence" value="ECO:0007669"/>
    <property type="project" value="InterPro"/>
</dbReference>
<dbReference type="RefSeq" id="WP_044284304.1">
    <property type="nucleotide sequence ID" value="NZ_JFAD01000026.1"/>
</dbReference>